<dbReference type="InterPro" id="IPR051679">
    <property type="entry name" value="DASS-Related_Transporters"/>
</dbReference>
<evidence type="ECO:0000256" key="2">
    <source>
        <dbReference type="ARBA" id="ARBA00022448"/>
    </source>
</evidence>
<dbReference type="PANTHER" id="PTHR43652:SF1">
    <property type="entry name" value="RESPONSE REGULATOR"/>
    <property type="match status" value="1"/>
</dbReference>
<dbReference type="Gene3D" id="3.30.70.1450">
    <property type="entry name" value="Regulator of K+ conductance, C-terminal domain"/>
    <property type="match status" value="2"/>
</dbReference>
<dbReference type="AlphaFoldDB" id="D5EIW2"/>
<dbReference type="Pfam" id="PF02080">
    <property type="entry name" value="TrkA_C"/>
    <property type="match status" value="2"/>
</dbReference>
<dbReference type="GO" id="GO:0006813">
    <property type="term" value="P:potassium ion transport"/>
    <property type="evidence" value="ECO:0007669"/>
    <property type="project" value="InterPro"/>
</dbReference>
<gene>
    <name evidence="9" type="ordered locus">Caka_1341</name>
</gene>
<evidence type="ECO:0000256" key="3">
    <source>
        <dbReference type="ARBA" id="ARBA00022692"/>
    </source>
</evidence>
<sequence length="608" mass="65618">MSGEMLFVFGLLAVVAVAMASNRFRFDVIALLVVCALSLSGILSVEQALSGFGNTVVILVAALLVIGEMLDRTGIARTVGDLIARKAGKHEVRILISLMLASAILGGFMSSTAIVAIFIPIVLRIAQETGVSKSKLLIPMSYAALISGMLTLIATPTNLVVNGELKQAGYDGFQFFSFTPLGLCILIAACAYFVLLGRHLLPKRSSPNTLVTSKRSAVEMFRAYNTEEKGLSYRLTPGSEFVGRPIRDSGLAAAYGLRVLSVLRQRKEKTSSVLFGDASVELRQEDQITLLGKPEAHKQLQAHPGVSEASLSQSQRNRMQWELGTSAVLIHPESSLLNKTLTEVEFQNRYNAQVIGMRRNGEVLPDFKHAKLQASDSLLVAGSWESLDQLRRLNHEFIVLEEAKEQTEKVPAYRKAPIALTILAMLVAVSVLDLLPLTITVLLAALAAVFTRCMTMEDAYRSIHWNSIVLIAGLLPMADALQVTGGTEFIVDGLMGLLGSAPYSLMFTALFFLTAGIGLFLSNTASAVLIAPIAITTAQIQEVSPIPYAIAVMIAASAAYSTPVSTPVVTLVMEPGAYKFGDYVKVGVPLLVITWLVTLLVTPWLFPY</sequence>
<reference evidence="9 10" key="1">
    <citation type="journal article" date="2010" name="Stand. Genomic Sci.">
        <title>Complete genome sequence of Coraliomargarita akajimensis type strain (04OKA010-24).</title>
        <authorList>
            <person name="Mavromatis K."/>
            <person name="Abt B."/>
            <person name="Brambilla E."/>
            <person name="Lapidus A."/>
            <person name="Copeland A."/>
            <person name="Deshpande S."/>
            <person name="Nolan M."/>
            <person name="Lucas S."/>
            <person name="Tice H."/>
            <person name="Cheng J.F."/>
            <person name="Han C."/>
            <person name="Detter J.C."/>
            <person name="Woyke T."/>
            <person name="Goodwin L."/>
            <person name="Pitluck S."/>
            <person name="Held B."/>
            <person name="Brettin T."/>
            <person name="Tapia R."/>
            <person name="Ivanova N."/>
            <person name="Mikhailova N."/>
            <person name="Pati A."/>
            <person name="Liolios K."/>
            <person name="Chen A."/>
            <person name="Palaniappan K."/>
            <person name="Land M."/>
            <person name="Hauser L."/>
            <person name="Chang Y.J."/>
            <person name="Jeffries C.D."/>
            <person name="Rohde M."/>
            <person name="Goker M."/>
            <person name="Bristow J."/>
            <person name="Eisen J.A."/>
            <person name="Markowitz V."/>
            <person name="Hugenholtz P."/>
            <person name="Klenk H.P."/>
            <person name="Kyrpides N.C."/>
        </authorList>
    </citation>
    <scope>NUCLEOTIDE SEQUENCE [LARGE SCALE GENOMIC DNA]</scope>
    <source>
        <strain evidence="10">DSM 45221 / IAM 15411 / JCM 23193 / KCTC 12865</strain>
    </source>
</reference>
<organism evidence="9 10">
    <name type="scientific">Coraliomargarita akajimensis (strain DSM 45221 / IAM 15411 / JCM 23193 / KCTC 12865 / 04OKA010-24)</name>
    <dbReference type="NCBI Taxonomy" id="583355"/>
    <lineage>
        <taxon>Bacteria</taxon>
        <taxon>Pseudomonadati</taxon>
        <taxon>Verrucomicrobiota</taxon>
        <taxon>Opitutia</taxon>
        <taxon>Puniceicoccales</taxon>
        <taxon>Coraliomargaritaceae</taxon>
        <taxon>Coraliomargarita</taxon>
    </lineage>
</organism>
<feature type="transmembrane region" description="Helical" evidence="7">
    <location>
        <begin position="175"/>
        <end position="196"/>
    </location>
</feature>
<evidence type="ECO:0000313" key="10">
    <source>
        <dbReference type="Proteomes" id="UP000000925"/>
    </source>
</evidence>
<comment type="subcellular location">
    <subcellularLocation>
        <location evidence="1">Membrane</location>
        <topology evidence="1">Multi-pass membrane protein</topology>
    </subcellularLocation>
</comment>
<feature type="transmembrane region" description="Helical" evidence="7">
    <location>
        <begin position="135"/>
        <end position="155"/>
    </location>
</feature>
<dbReference type="eggNOG" id="COG0471">
    <property type="taxonomic scope" value="Bacteria"/>
</dbReference>
<dbReference type="InterPro" id="IPR006037">
    <property type="entry name" value="RCK_C"/>
</dbReference>
<name>D5EIW2_CORAD</name>
<dbReference type="PROSITE" id="PS51202">
    <property type="entry name" value="RCK_C"/>
    <property type="match status" value="2"/>
</dbReference>
<feature type="transmembrane region" description="Helical" evidence="7">
    <location>
        <begin position="28"/>
        <end position="45"/>
    </location>
</feature>
<dbReference type="GO" id="GO:0005886">
    <property type="term" value="C:plasma membrane"/>
    <property type="evidence" value="ECO:0007669"/>
    <property type="project" value="TreeGrafter"/>
</dbReference>
<evidence type="ECO:0000259" key="8">
    <source>
        <dbReference type="PROSITE" id="PS51202"/>
    </source>
</evidence>
<keyword evidence="6 7" id="KW-0472">Membrane</keyword>
<dbReference type="OrthoDB" id="9765532at2"/>
<feature type="transmembrane region" description="Helical" evidence="7">
    <location>
        <begin position="503"/>
        <end position="534"/>
    </location>
</feature>
<dbReference type="SUPFAM" id="SSF116726">
    <property type="entry name" value="TrkA C-terminal domain-like"/>
    <property type="match status" value="2"/>
</dbReference>
<dbReference type="Pfam" id="PF03600">
    <property type="entry name" value="CitMHS"/>
    <property type="match status" value="1"/>
</dbReference>
<evidence type="ECO:0000256" key="1">
    <source>
        <dbReference type="ARBA" id="ARBA00004141"/>
    </source>
</evidence>
<dbReference type="Proteomes" id="UP000000925">
    <property type="component" value="Chromosome"/>
</dbReference>
<feature type="transmembrane region" description="Helical" evidence="7">
    <location>
        <begin position="94"/>
        <end position="123"/>
    </location>
</feature>
<feature type="domain" description="RCK C-terminal" evidence="8">
    <location>
        <begin position="312"/>
        <end position="396"/>
    </location>
</feature>
<dbReference type="EMBL" id="CP001998">
    <property type="protein sequence ID" value="ADE54361.1"/>
    <property type="molecule type" value="Genomic_DNA"/>
</dbReference>
<dbReference type="HOGENOM" id="CLU_005170_6_1_0"/>
<feature type="transmembrane region" description="Helical" evidence="7">
    <location>
        <begin position="434"/>
        <end position="451"/>
    </location>
</feature>
<feature type="transmembrane region" description="Helical" evidence="7">
    <location>
        <begin position="52"/>
        <end position="70"/>
    </location>
</feature>
<dbReference type="InterPro" id="IPR036721">
    <property type="entry name" value="RCK_C_sf"/>
</dbReference>
<accession>D5EIW2</accession>
<dbReference type="KEGG" id="caa:Caka_1341"/>
<evidence type="ECO:0000313" key="9">
    <source>
        <dbReference type="EMBL" id="ADE54361.1"/>
    </source>
</evidence>
<keyword evidence="5 7" id="KW-1133">Transmembrane helix</keyword>
<feature type="transmembrane region" description="Helical" evidence="7">
    <location>
        <begin position="586"/>
        <end position="606"/>
    </location>
</feature>
<evidence type="ECO:0000256" key="5">
    <source>
        <dbReference type="ARBA" id="ARBA00022989"/>
    </source>
</evidence>
<evidence type="ECO:0000256" key="7">
    <source>
        <dbReference type="SAM" id="Phobius"/>
    </source>
</evidence>
<feature type="transmembrane region" description="Helical" evidence="7">
    <location>
        <begin position="546"/>
        <end position="566"/>
    </location>
</feature>
<keyword evidence="3 7" id="KW-0812">Transmembrane</keyword>
<dbReference type="InterPro" id="IPR004680">
    <property type="entry name" value="Cit_transptr-like_dom"/>
</dbReference>
<feature type="transmembrane region" description="Helical" evidence="7">
    <location>
        <begin position="463"/>
        <end position="483"/>
    </location>
</feature>
<dbReference type="GO" id="GO:0008324">
    <property type="term" value="F:monoatomic cation transmembrane transporter activity"/>
    <property type="evidence" value="ECO:0007669"/>
    <property type="project" value="InterPro"/>
</dbReference>
<keyword evidence="2" id="KW-0813">Transport</keyword>
<dbReference type="STRING" id="583355.Caka_1341"/>
<proteinExistence type="predicted"/>
<dbReference type="RefSeq" id="WP_013043083.1">
    <property type="nucleotide sequence ID" value="NC_014008.1"/>
</dbReference>
<dbReference type="PANTHER" id="PTHR43652">
    <property type="entry name" value="BASIC AMINO ACID ANTIPORTER YFCC-RELATED"/>
    <property type="match status" value="1"/>
</dbReference>
<feature type="domain" description="RCK C-terminal" evidence="8">
    <location>
        <begin position="218"/>
        <end position="306"/>
    </location>
</feature>
<evidence type="ECO:0000256" key="6">
    <source>
        <dbReference type="ARBA" id="ARBA00023136"/>
    </source>
</evidence>
<keyword evidence="4" id="KW-0677">Repeat</keyword>
<protein>
    <submittedName>
        <fullName evidence="9">Citrate transporter</fullName>
    </submittedName>
</protein>
<keyword evidence="10" id="KW-1185">Reference proteome</keyword>
<evidence type="ECO:0000256" key="4">
    <source>
        <dbReference type="ARBA" id="ARBA00022737"/>
    </source>
</evidence>